<dbReference type="EMBL" id="JH600070">
    <property type="protein sequence ID" value="EIJ41463.1"/>
    <property type="molecule type" value="Genomic_DNA"/>
</dbReference>
<dbReference type="PANTHER" id="PTHR28008:SF1">
    <property type="entry name" value="DOMAIN PROTEIN, PUTATIVE (AFU_ORTHOLOGUE AFUA_3G10980)-RELATED"/>
    <property type="match status" value="1"/>
</dbReference>
<dbReference type="eggNOG" id="COG5652">
    <property type="taxonomic scope" value="Bacteria"/>
</dbReference>
<proteinExistence type="predicted"/>
<keyword evidence="1" id="KW-1133">Transmembrane helix</keyword>
<organism evidence="3 4">
    <name type="scientific">Beggiatoa alba B18LD</name>
    <dbReference type="NCBI Taxonomy" id="395493"/>
    <lineage>
        <taxon>Bacteria</taxon>
        <taxon>Pseudomonadati</taxon>
        <taxon>Pseudomonadota</taxon>
        <taxon>Gammaproteobacteria</taxon>
        <taxon>Thiotrichales</taxon>
        <taxon>Thiotrichaceae</taxon>
        <taxon>Beggiatoa</taxon>
    </lineage>
</organism>
<feature type="transmembrane region" description="Helical" evidence="1">
    <location>
        <begin position="71"/>
        <end position="91"/>
    </location>
</feature>
<keyword evidence="4" id="KW-1185">Reference proteome</keyword>
<dbReference type="Pfam" id="PF04892">
    <property type="entry name" value="VanZ"/>
    <property type="match status" value="1"/>
</dbReference>
<evidence type="ECO:0000313" key="4">
    <source>
        <dbReference type="Proteomes" id="UP000005744"/>
    </source>
</evidence>
<feature type="transmembrane region" description="Helical" evidence="1">
    <location>
        <begin position="7"/>
        <end position="26"/>
    </location>
</feature>
<keyword evidence="1" id="KW-0812">Transmembrane</keyword>
<sequence length="131" mass="15166">MKIKSIAILYSVFILGLIFVADQGYYDNILRQVHAIPYGDKVGHFFLMGVLAWIINLGLHGAQFHWGNIHILKGSLLVFTFVTLEEISQYYFPNRHFDFGDLLADYLGIYLFGQLALWQIQRQQRLATKVE</sequence>
<evidence type="ECO:0000256" key="1">
    <source>
        <dbReference type="SAM" id="Phobius"/>
    </source>
</evidence>
<dbReference type="HOGENOM" id="CLU_144741_1_0_6"/>
<dbReference type="OrthoDB" id="532191at2"/>
<gene>
    <name evidence="3" type="ORF">BegalDRAFT_0545</name>
</gene>
<dbReference type="RefSeq" id="WP_002683434.1">
    <property type="nucleotide sequence ID" value="NZ_JH600070.1"/>
</dbReference>
<name>I3CCX0_9GAMM</name>
<protein>
    <submittedName>
        <fullName evidence="3">VanZ like family protein</fullName>
    </submittedName>
</protein>
<dbReference type="AlphaFoldDB" id="I3CCX0"/>
<reference evidence="3 4" key="1">
    <citation type="submission" date="2011-11" db="EMBL/GenBank/DDBJ databases">
        <title>Improved High-Quality Draft sequence of Beggiatoa alba B18lD.</title>
        <authorList>
            <consortium name="US DOE Joint Genome Institute"/>
            <person name="Lucas S."/>
            <person name="Han J."/>
            <person name="Lapidus A."/>
            <person name="Cheng J.-F."/>
            <person name="Goodwin L."/>
            <person name="Pitluck S."/>
            <person name="Peters L."/>
            <person name="Mikhailova N."/>
            <person name="Held B."/>
            <person name="Detter J.C."/>
            <person name="Han C."/>
            <person name="Tapia R."/>
            <person name="Land M."/>
            <person name="Hauser L."/>
            <person name="Kyrpides N."/>
            <person name="Ivanova N."/>
            <person name="Pagani I."/>
            <person name="Samuel K."/>
            <person name="Teske A."/>
            <person name="Mueller J."/>
            <person name="Woyke T."/>
        </authorList>
    </citation>
    <scope>NUCLEOTIDE SEQUENCE [LARGE SCALE GENOMIC DNA]</scope>
    <source>
        <strain evidence="3 4">B18LD</strain>
    </source>
</reference>
<evidence type="ECO:0000313" key="3">
    <source>
        <dbReference type="EMBL" id="EIJ41463.1"/>
    </source>
</evidence>
<evidence type="ECO:0000259" key="2">
    <source>
        <dbReference type="Pfam" id="PF04892"/>
    </source>
</evidence>
<keyword evidence="1" id="KW-0472">Membrane</keyword>
<dbReference type="Proteomes" id="UP000005744">
    <property type="component" value="Unassembled WGS sequence"/>
</dbReference>
<feature type="transmembrane region" description="Helical" evidence="1">
    <location>
        <begin position="42"/>
        <end position="59"/>
    </location>
</feature>
<dbReference type="NCBIfam" id="NF037970">
    <property type="entry name" value="vanZ_1"/>
    <property type="match status" value="1"/>
</dbReference>
<dbReference type="STRING" id="395493.BegalDRAFT_0545"/>
<accession>I3CCX0</accession>
<dbReference type="InterPro" id="IPR006976">
    <property type="entry name" value="VanZ-like"/>
</dbReference>
<feature type="domain" description="VanZ-like" evidence="2">
    <location>
        <begin position="36"/>
        <end position="111"/>
    </location>
</feature>
<dbReference type="PANTHER" id="PTHR28008">
    <property type="entry name" value="DOMAIN PROTEIN, PUTATIVE (AFU_ORTHOLOGUE AFUA_3G10980)-RELATED"/>
    <property type="match status" value="1"/>
</dbReference>
<feature type="transmembrane region" description="Helical" evidence="1">
    <location>
        <begin position="103"/>
        <end position="120"/>
    </location>
</feature>